<dbReference type="GO" id="GO:0032259">
    <property type="term" value="P:methylation"/>
    <property type="evidence" value="ECO:0007669"/>
    <property type="project" value="UniProtKB-KW"/>
</dbReference>
<dbReference type="AlphaFoldDB" id="A0A1X6N4T3"/>
<dbReference type="GO" id="GO:0005634">
    <property type="term" value="C:nucleus"/>
    <property type="evidence" value="ECO:0007669"/>
    <property type="project" value="UniProtKB-SubCell"/>
</dbReference>
<evidence type="ECO:0000256" key="4">
    <source>
        <dbReference type="ARBA" id="ARBA00022490"/>
    </source>
</evidence>
<dbReference type="STRING" id="670580.A0A1X6N4T3"/>
<dbReference type="GO" id="GO:0018064">
    <property type="term" value="F:protein-L-histidine N-tele-methyltransferase activity"/>
    <property type="evidence" value="ECO:0007669"/>
    <property type="project" value="UniProtKB-EC"/>
</dbReference>
<sequence>MFKFNFNVEDAEQLEFLPDGDISSAQESQAGQAQSGMPSERVVSVNELAIDELLSALPPAISYSPLTVPLTSSSRHSATIARRDLFDARFQLISLEDTEDSSIIAPETGTSAQAQKDLEFLDAPSDLVPGVYEGGLKTWECAVDLADCLDRLLGGESAARIRGKRVLELGCGTAVPSLYLLHQLFSSEPPERVSSQASEVHVHLQDYNALVLRLVTLPNILLAWCASYQPLTYAEADAEPLPPADPTTPGTLPITPELTAAFLAALRAYGVRLRFFAGAWEGFELPHAYDVVLTSETIYRPDSLPALVHTMRSACLGVGLSSTADGNHGEKQAADGLARLELGEGHAPVFPLCLVAAKRVYFGVGGGVTEFVRAVEGKHGGVETVWERADGVKRVVMRVRWS</sequence>
<dbReference type="InterPro" id="IPR029063">
    <property type="entry name" value="SAM-dependent_MTases_sf"/>
</dbReference>
<evidence type="ECO:0000256" key="6">
    <source>
        <dbReference type="ARBA" id="ARBA00022679"/>
    </source>
</evidence>
<evidence type="ECO:0000256" key="5">
    <source>
        <dbReference type="ARBA" id="ARBA00022603"/>
    </source>
</evidence>
<dbReference type="GeneID" id="36323846"/>
<evidence type="ECO:0000256" key="1">
    <source>
        <dbReference type="ARBA" id="ARBA00004123"/>
    </source>
</evidence>
<name>A0A1X6N4T3_9APHY</name>
<keyword evidence="11" id="KW-1185">Reference proteome</keyword>
<comment type="similarity">
    <text evidence="9">Belongs to the methyltransferase superfamily. METTL18 family.</text>
</comment>
<protein>
    <recommendedName>
        <fullName evidence="3">protein-histidine N-methyltransferase</fullName>
        <ecNumber evidence="3">2.1.1.85</ecNumber>
    </recommendedName>
</protein>
<evidence type="ECO:0000256" key="7">
    <source>
        <dbReference type="ARBA" id="ARBA00022691"/>
    </source>
</evidence>
<dbReference type="GO" id="GO:0005737">
    <property type="term" value="C:cytoplasm"/>
    <property type="evidence" value="ECO:0007669"/>
    <property type="project" value="UniProtKB-SubCell"/>
</dbReference>
<dbReference type="EC" id="2.1.1.85" evidence="3"/>
<gene>
    <name evidence="10" type="ORF">POSPLADRAFT_1045916</name>
</gene>
<dbReference type="SUPFAM" id="SSF53335">
    <property type="entry name" value="S-adenosyl-L-methionine-dependent methyltransferases"/>
    <property type="match status" value="1"/>
</dbReference>
<keyword evidence="4" id="KW-0963">Cytoplasm</keyword>
<evidence type="ECO:0000256" key="8">
    <source>
        <dbReference type="ARBA" id="ARBA00023242"/>
    </source>
</evidence>
<dbReference type="InterPro" id="IPR019410">
    <property type="entry name" value="Methyltransf_16"/>
</dbReference>
<reference evidence="10 11" key="1">
    <citation type="submission" date="2017-04" db="EMBL/GenBank/DDBJ databases">
        <title>Genome Sequence of the Model Brown-Rot Fungus Postia placenta SB12.</title>
        <authorList>
            <consortium name="DOE Joint Genome Institute"/>
            <person name="Gaskell J."/>
            <person name="Kersten P."/>
            <person name="Larrondo L.F."/>
            <person name="Canessa P."/>
            <person name="Martinez D."/>
            <person name="Hibbett D."/>
            <person name="Schmoll M."/>
            <person name="Kubicek C.P."/>
            <person name="Martinez A.T."/>
            <person name="Yadav J."/>
            <person name="Master E."/>
            <person name="Magnuson J.K."/>
            <person name="James T."/>
            <person name="Yaver D."/>
            <person name="Berka R."/>
            <person name="Labutti K."/>
            <person name="Lipzen A."/>
            <person name="Aerts A."/>
            <person name="Barry K."/>
            <person name="Henrissat B."/>
            <person name="Blanchette R."/>
            <person name="Grigoriev I."/>
            <person name="Cullen D."/>
        </authorList>
    </citation>
    <scope>NUCLEOTIDE SEQUENCE [LARGE SCALE GENOMIC DNA]</scope>
    <source>
        <strain evidence="10 11">MAD-698-R-SB12</strain>
    </source>
</reference>
<dbReference type="PANTHER" id="PTHR14614:SF39">
    <property type="entry name" value="HISTIDINE PROTEIN METHYLTRANSFERASE 1 HOMOLOG"/>
    <property type="match status" value="1"/>
</dbReference>
<evidence type="ECO:0000313" key="11">
    <source>
        <dbReference type="Proteomes" id="UP000194127"/>
    </source>
</evidence>
<accession>A0A1X6N4T3</accession>
<dbReference type="Gene3D" id="3.40.50.150">
    <property type="entry name" value="Vaccinia Virus protein VP39"/>
    <property type="match status" value="1"/>
</dbReference>
<keyword evidence="5" id="KW-0489">Methyltransferase</keyword>
<keyword evidence="7" id="KW-0949">S-adenosyl-L-methionine</keyword>
<dbReference type="EMBL" id="KZ110595">
    <property type="protein sequence ID" value="OSX63614.1"/>
    <property type="molecule type" value="Genomic_DNA"/>
</dbReference>
<comment type="subcellular location">
    <subcellularLocation>
        <location evidence="2">Cytoplasm</location>
    </subcellularLocation>
    <subcellularLocation>
        <location evidence="1">Nucleus</location>
    </subcellularLocation>
</comment>
<organism evidence="10 11">
    <name type="scientific">Postia placenta MAD-698-R-SB12</name>
    <dbReference type="NCBI Taxonomy" id="670580"/>
    <lineage>
        <taxon>Eukaryota</taxon>
        <taxon>Fungi</taxon>
        <taxon>Dikarya</taxon>
        <taxon>Basidiomycota</taxon>
        <taxon>Agaricomycotina</taxon>
        <taxon>Agaricomycetes</taxon>
        <taxon>Polyporales</taxon>
        <taxon>Adustoporiaceae</taxon>
        <taxon>Rhodonia</taxon>
    </lineage>
</organism>
<dbReference type="PANTHER" id="PTHR14614">
    <property type="entry name" value="HEPATOCELLULAR CARCINOMA-ASSOCIATED ANTIGEN"/>
    <property type="match status" value="1"/>
</dbReference>
<evidence type="ECO:0000313" key="10">
    <source>
        <dbReference type="EMBL" id="OSX63614.1"/>
    </source>
</evidence>
<keyword evidence="8" id="KW-0539">Nucleus</keyword>
<dbReference type="RefSeq" id="XP_024340408.1">
    <property type="nucleotide sequence ID" value="XM_024478896.1"/>
</dbReference>
<dbReference type="OrthoDB" id="1723750at2759"/>
<evidence type="ECO:0000256" key="9">
    <source>
        <dbReference type="ARBA" id="ARBA00038126"/>
    </source>
</evidence>
<evidence type="ECO:0000256" key="3">
    <source>
        <dbReference type="ARBA" id="ARBA00012533"/>
    </source>
</evidence>
<evidence type="ECO:0000256" key="2">
    <source>
        <dbReference type="ARBA" id="ARBA00004496"/>
    </source>
</evidence>
<dbReference type="Proteomes" id="UP000194127">
    <property type="component" value="Unassembled WGS sequence"/>
</dbReference>
<keyword evidence="6" id="KW-0808">Transferase</keyword>
<proteinExistence type="inferred from homology"/>